<feature type="domain" description="Orc1-like AAA ATPase" evidence="2">
    <location>
        <begin position="23"/>
        <end position="182"/>
    </location>
</feature>
<dbReference type="SUPFAM" id="SSF48452">
    <property type="entry name" value="TPR-like"/>
    <property type="match status" value="1"/>
</dbReference>
<dbReference type="SMART" id="SM00028">
    <property type="entry name" value="TPR"/>
    <property type="match status" value="3"/>
</dbReference>
<dbReference type="Pfam" id="PF13191">
    <property type="entry name" value="AAA_16"/>
    <property type="match status" value="1"/>
</dbReference>
<evidence type="ECO:0000256" key="1">
    <source>
        <dbReference type="PROSITE-ProRule" id="PRU00339"/>
    </source>
</evidence>
<dbReference type="eggNOG" id="COG4928">
    <property type="taxonomic scope" value="Bacteria"/>
</dbReference>
<dbReference type="PANTHER" id="PTHR34301:SF8">
    <property type="entry name" value="ATPASE DOMAIN-CONTAINING PROTEIN"/>
    <property type="match status" value="1"/>
</dbReference>
<dbReference type="SUPFAM" id="SSF52540">
    <property type="entry name" value="P-loop containing nucleoside triphosphate hydrolases"/>
    <property type="match status" value="3"/>
</dbReference>
<accession>F4XSX3</accession>
<dbReference type="AlphaFoldDB" id="F4XSX3"/>
<dbReference type="eggNOG" id="COG1672">
    <property type="taxonomic scope" value="Bacteria"/>
</dbReference>
<gene>
    <name evidence="3" type="ORF">LYNGBM3L_26490</name>
</gene>
<protein>
    <recommendedName>
        <fullName evidence="2">Orc1-like AAA ATPase domain-containing protein</fullName>
    </recommendedName>
</protein>
<feature type="repeat" description="TPR" evidence="1">
    <location>
        <begin position="430"/>
        <end position="463"/>
    </location>
</feature>
<dbReference type="InterPro" id="IPR019734">
    <property type="entry name" value="TPR_rpt"/>
</dbReference>
<dbReference type="HOGENOM" id="CLU_304995_0_0_3"/>
<dbReference type="Gene3D" id="3.40.50.300">
    <property type="entry name" value="P-loop containing nucleotide triphosphate hydrolases"/>
    <property type="match status" value="2"/>
</dbReference>
<evidence type="ECO:0000313" key="4">
    <source>
        <dbReference type="Proteomes" id="UP000003959"/>
    </source>
</evidence>
<dbReference type="PANTHER" id="PTHR34301">
    <property type="entry name" value="DNA-BINDING PROTEIN-RELATED"/>
    <property type="match status" value="1"/>
</dbReference>
<dbReference type="Pfam" id="PF14559">
    <property type="entry name" value="TPR_19"/>
    <property type="match status" value="1"/>
</dbReference>
<keyword evidence="4" id="KW-1185">Reference proteome</keyword>
<dbReference type="OrthoDB" id="478637at2"/>
<proteinExistence type="predicted"/>
<dbReference type="Proteomes" id="UP000003959">
    <property type="component" value="Unassembled WGS sequence"/>
</dbReference>
<evidence type="ECO:0000259" key="2">
    <source>
        <dbReference type="Pfam" id="PF13191"/>
    </source>
</evidence>
<keyword evidence="1" id="KW-0802">TPR repeat</keyword>
<reference evidence="3 4" key="1">
    <citation type="journal article" date="2011" name="Proc. Natl. Acad. Sci. U.S.A.">
        <title>Genomic insights into the physiology and ecology of the marine filamentous cyanobacterium Lyngbya majuscula.</title>
        <authorList>
            <person name="Jones A.C."/>
            <person name="Monroe E.A."/>
            <person name="Podell S."/>
            <person name="Hess W.R."/>
            <person name="Klages S."/>
            <person name="Esquenazi E."/>
            <person name="Niessen S."/>
            <person name="Hoover H."/>
            <person name="Rothmann M."/>
            <person name="Lasken R.S."/>
            <person name="Yates J.R.III."/>
            <person name="Reinhardt R."/>
            <person name="Kube M."/>
            <person name="Burkart M.D."/>
            <person name="Allen E.E."/>
            <person name="Dorrestein P.C."/>
            <person name="Gerwick W.H."/>
            <person name="Gerwick L."/>
        </authorList>
    </citation>
    <scope>NUCLEOTIDE SEQUENCE [LARGE SCALE GENOMIC DNA]</scope>
    <source>
        <strain evidence="3 4">3L</strain>
    </source>
</reference>
<evidence type="ECO:0000313" key="3">
    <source>
        <dbReference type="EMBL" id="EGJ32313.1"/>
    </source>
</evidence>
<name>F4XSX3_9CYAN</name>
<dbReference type="Gene3D" id="1.25.40.10">
    <property type="entry name" value="Tetratricopeptide repeat domain"/>
    <property type="match status" value="1"/>
</dbReference>
<dbReference type="InterPro" id="IPR041664">
    <property type="entry name" value="AAA_16"/>
</dbReference>
<dbReference type="PROSITE" id="PS50005">
    <property type="entry name" value="TPR"/>
    <property type="match status" value="1"/>
</dbReference>
<sequence length="973" mass="110859">MTTATVRRNPYIVGSAISEPKSFFGRETLIQFVEDNLNQGERVILLHGQRRIGKSSVLLQIPNLVQSEEFVFIYFNLEDKGHLALSNVLHLLAETIINHLLNHLKLELDYGKLPSEADLASNPSIFSQNFLPEIYQGLGEKTIVLMLDEFDVLNSYDPTSSVQTFFPYLQSLLTQHKQLVIIPVIGRQPDDLTKLLSLFRRAPTYKIGLLSLQDTEKLITEPAKGSLVYSQDSIQAIIDLSAGHPYCTQLLCYAVFLRAKIQHQITPGDVKAVVDQAIELGGGGLPWFREGLPIPERVIFSAVAEAQKRADLRDDQFVEEPLVILKEYGVVETKSLIQAENQLLEWDFLDIAQGLNLLSQTADSYRVKVELVRRWLVKQHPLQREIWELEKLEPAAESVYQSATDLQGYNLLKNAIPLYEQALSINPNYFKALFELAEGYLETRDFSKAVELYKRAYQIDSNRVEEDYVRSLQGYGLYLMTQRKFELAKEQFAPILIIQPDNGLAQDKLKEIETYQERLHQPGLDIRRLYRASNPGKTINVGYAEDQRYYIDFSAVRGNQFNSLLRTITLLSPDEPTCQLFTGHIGCGKTTELLRLKAELEEQGFHTVYFGSSQDIDMADADVTDILLSIARNISANLEKAGINKRPGGFKKILADVTDLLKTPVSLDLDDQESFSLSFGIGKITAKAKENPTLRSQLREYLEPGVSSLIEAINIELIQPGIEELKQRGKEGLVVIVDNLDRVMDRLMPTTGRNQQEHLFIDRAEQFKQLSCHVVYTMPMALTFSKEFEKLRNYFGTDPEVLPMIPVRLRDGSECHEGMALMRQVILARAFPNLPPEERLKAISEIFDSPATLDRLCAISGGHVRNLLGLLSNCLREEDPPLSQRCLEEVIKERDNYLISTITDDEWELLNQVAKHKNVRGEEEYQILLKSMLVFEYHYQGERWFDINPVLREAEEFKARSRLNLGQRIFGKE</sequence>
<dbReference type="InterPro" id="IPR011990">
    <property type="entry name" value="TPR-like_helical_dom_sf"/>
</dbReference>
<dbReference type="RefSeq" id="WP_008185105.1">
    <property type="nucleotide sequence ID" value="NZ_GL890926.1"/>
</dbReference>
<organism evidence="3 4">
    <name type="scientific">Moorena producens 3L</name>
    <dbReference type="NCBI Taxonomy" id="489825"/>
    <lineage>
        <taxon>Bacteria</taxon>
        <taxon>Bacillati</taxon>
        <taxon>Cyanobacteriota</taxon>
        <taxon>Cyanophyceae</taxon>
        <taxon>Coleofasciculales</taxon>
        <taxon>Coleofasciculaceae</taxon>
        <taxon>Moorena</taxon>
    </lineage>
</organism>
<dbReference type="EMBL" id="GL890926">
    <property type="protein sequence ID" value="EGJ32313.1"/>
    <property type="molecule type" value="Genomic_DNA"/>
</dbReference>
<dbReference type="InterPro" id="IPR027417">
    <property type="entry name" value="P-loop_NTPase"/>
</dbReference>